<dbReference type="OrthoDB" id="2595244at2759"/>
<dbReference type="PANTHER" id="PTHR37984:SF5">
    <property type="entry name" value="PROTEIN NYNRIN-LIKE"/>
    <property type="match status" value="1"/>
</dbReference>
<reference evidence="4" key="1">
    <citation type="submission" date="2021-03" db="EMBL/GenBank/DDBJ databases">
        <title>Draft genome sequence of rust myrtle Austropuccinia psidii MF-1, a brazilian biotype.</title>
        <authorList>
            <person name="Quecine M.C."/>
            <person name="Pachon D.M.R."/>
            <person name="Bonatelli M.L."/>
            <person name="Correr F.H."/>
            <person name="Franceschini L.M."/>
            <person name="Leite T.F."/>
            <person name="Margarido G.R.A."/>
            <person name="Almeida C.A."/>
            <person name="Ferrarezi J.A."/>
            <person name="Labate C.A."/>
        </authorList>
    </citation>
    <scope>NUCLEOTIDE SEQUENCE</scope>
    <source>
        <strain evidence="4">MF-1</strain>
    </source>
</reference>
<dbReference type="SUPFAM" id="SSF53098">
    <property type="entry name" value="Ribonuclease H-like"/>
    <property type="match status" value="1"/>
</dbReference>
<dbReference type="GO" id="GO:0005634">
    <property type="term" value="C:nucleus"/>
    <property type="evidence" value="ECO:0007669"/>
    <property type="project" value="UniProtKB-ARBA"/>
</dbReference>
<dbReference type="PROSITE" id="PS50994">
    <property type="entry name" value="INTEGRASE"/>
    <property type="match status" value="1"/>
</dbReference>
<dbReference type="Gene3D" id="3.30.420.10">
    <property type="entry name" value="Ribonuclease H-like superfamily/Ribonuclease H"/>
    <property type="match status" value="1"/>
</dbReference>
<dbReference type="Gene3D" id="1.10.340.70">
    <property type="match status" value="1"/>
</dbReference>
<sequence>MEIDRRKNFRFSEWPPGSGTTNSGKTESEGPETPILGISSSEMHNEFFSAVMKTYAKHKKCGIFLQLLQQNYRIPELESQLEKPWLRDHEEKTFLFIGGLLSNREKHTTAITAVDRNHIPPILQECHECPYMGHISEDRTKERVASTVWWPKWEQELSEYIKNSKRYQKENRKYEKKYGLIQHIEKPKHQWETINMDWATGLVPGGKENFNAFLIIVDRFSKSLRCLPCHKEDTAMDTAFLFWNNLISTCGIPKIIISDSDPQFTSEFWTNLYDILCTKLEFSHSL</sequence>
<comment type="caution">
    <text evidence="4">The sequence shown here is derived from an EMBL/GenBank/DDBJ whole genome shotgun (WGS) entry which is preliminary data.</text>
</comment>
<dbReference type="PANTHER" id="PTHR37984">
    <property type="entry name" value="PROTEIN CBG26694"/>
    <property type="match status" value="1"/>
</dbReference>
<name>A0A9Q3IFC0_9BASI</name>
<dbReference type="InterPro" id="IPR036397">
    <property type="entry name" value="RNaseH_sf"/>
</dbReference>
<evidence type="ECO:0000313" key="4">
    <source>
        <dbReference type="EMBL" id="MBW0536649.1"/>
    </source>
</evidence>
<dbReference type="InterPro" id="IPR050951">
    <property type="entry name" value="Retrovirus_Pol_polyprotein"/>
</dbReference>
<dbReference type="InterPro" id="IPR001584">
    <property type="entry name" value="Integrase_cat-core"/>
</dbReference>
<dbReference type="GO" id="GO:0003723">
    <property type="term" value="F:RNA binding"/>
    <property type="evidence" value="ECO:0007669"/>
    <property type="project" value="UniProtKB-KW"/>
</dbReference>
<protein>
    <recommendedName>
        <fullName evidence="3">Integrase catalytic domain-containing protein</fullName>
    </recommendedName>
</protein>
<dbReference type="AlphaFoldDB" id="A0A9Q3IFC0"/>
<dbReference type="InterPro" id="IPR041588">
    <property type="entry name" value="Integrase_H2C2"/>
</dbReference>
<dbReference type="Proteomes" id="UP000765509">
    <property type="component" value="Unassembled WGS sequence"/>
</dbReference>
<feature type="domain" description="Integrase catalytic" evidence="3">
    <location>
        <begin position="183"/>
        <end position="286"/>
    </location>
</feature>
<organism evidence="4 5">
    <name type="scientific">Austropuccinia psidii MF-1</name>
    <dbReference type="NCBI Taxonomy" id="1389203"/>
    <lineage>
        <taxon>Eukaryota</taxon>
        <taxon>Fungi</taxon>
        <taxon>Dikarya</taxon>
        <taxon>Basidiomycota</taxon>
        <taxon>Pucciniomycotina</taxon>
        <taxon>Pucciniomycetes</taxon>
        <taxon>Pucciniales</taxon>
        <taxon>Sphaerophragmiaceae</taxon>
        <taxon>Austropuccinia</taxon>
    </lineage>
</organism>
<keyword evidence="1" id="KW-0694">RNA-binding</keyword>
<dbReference type="InterPro" id="IPR012337">
    <property type="entry name" value="RNaseH-like_sf"/>
</dbReference>
<feature type="region of interest" description="Disordered" evidence="2">
    <location>
        <begin position="1"/>
        <end position="32"/>
    </location>
</feature>
<evidence type="ECO:0000256" key="2">
    <source>
        <dbReference type="SAM" id="MobiDB-lite"/>
    </source>
</evidence>
<gene>
    <name evidence="4" type="ORF">O181_076364</name>
</gene>
<dbReference type="EMBL" id="AVOT02041341">
    <property type="protein sequence ID" value="MBW0536649.1"/>
    <property type="molecule type" value="Genomic_DNA"/>
</dbReference>
<dbReference type="Pfam" id="PF17921">
    <property type="entry name" value="Integrase_H2C2"/>
    <property type="match status" value="1"/>
</dbReference>
<keyword evidence="5" id="KW-1185">Reference proteome</keyword>
<proteinExistence type="predicted"/>
<evidence type="ECO:0000256" key="1">
    <source>
        <dbReference type="ARBA" id="ARBA00022884"/>
    </source>
</evidence>
<accession>A0A9Q3IFC0</accession>
<evidence type="ECO:0000259" key="3">
    <source>
        <dbReference type="PROSITE" id="PS50994"/>
    </source>
</evidence>
<evidence type="ECO:0000313" key="5">
    <source>
        <dbReference type="Proteomes" id="UP000765509"/>
    </source>
</evidence>
<dbReference type="GO" id="GO:0015074">
    <property type="term" value="P:DNA integration"/>
    <property type="evidence" value="ECO:0007669"/>
    <property type="project" value="InterPro"/>
</dbReference>